<dbReference type="Gene3D" id="3.40.30.10">
    <property type="entry name" value="Glutaredoxin"/>
    <property type="match status" value="1"/>
</dbReference>
<proteinExistence type="predicted"/>
<keyword evidence="4" id="KW-0676">Redox-active center</keyword>
<keyword evidence="8" id="KW-1185">Reference proteome</keyword>
<keyword evidence="5" id="KW-0732">Signal</keyword>
<sequence>MKSLIRLIVLLLLPAFSFAEEGFVIKGKVTGIVSGSVSVIIINREDSQQEFPKVRIENGEFTYTGKIDHPQLVNLKISTKIFPVFLENASYTINSDFESLSGEKLVGGKINGEYNAFIKSGKPHMEFLKANPTMGVAPWLGIMVADTYDHTKEAYSVLSAEGKNSFFGQKLKANLDLYDKSGPGKPMQDFKMSDPSGKAVSIKDFAGKVIVLDFWASWCAPCIGYIPKMREHYNKYKDQGVVFLSVSVDDSPEKWKKAMDEQKMEWNQVLAAGAFSPTEGIRPIFNIKSIPYLIVVDQQGKIAAPLDAYHKDEVASVIEKLIHK</sequence>
<evidence type="ECO:0000256" key="4">
    <source>
        <dbReference type="ARBA" id="ARBA00023284"/>
    </source>
</evidence>
<dbReference type="PANTHER" id="PTHR42852">
    <property type="entry name" value="THIOL:DISULFIDE INTERCHANGE PROTEIN DSBE"/>
    <property type="match status" value="1"/>
</dbReference>
<evidence type="ECO:0000313" key="8">
    <source>
        <dbReference type="Proteomes" id="UP000260644"/>
    </source>
</evidence>
<dbReference type="Pfam" id="PF14289">
    <property type="entry name" value="DUF4369"/>
    <property type="match status" value="1"/>
</dbReference>
<evidence type="ECO:0000256" key="3">
    <source>
        <dbReference type="ARBA" id="ARBA00023157"/>
    </source>
</evidence>
<dbReference type="SUPFAM" id="SSF52833">
    <property type="entry name" value="Thioredoxin-like"/>
    <property type="match status" value="1"/>
</dbReference>
<dbReference type="InterPro" id="IPR050553">
    <property type="entry name" value="Thioredoxin_ResA/DsbE_sf"/>
</dbReference>
<gene>
    <name evidence="7" type="ORF">DVR12_23830</name>
</gene>
<dbReference type="InterPro" id="IPR000866">
    <property type="entry name" value="AhpC/TSA"/>
</dbReference>
<name>A0A3E1Y446_9BACT</name>
<comment type="caution">
    <text evidence="7">The sequence shown here is derived from an EMBL/GenBank/DDBJ whole genome shotgun (WGS) entry which is preliminary data.</text>
</comment>
<dbReference type="EMBL" id="QPMM01000014">
    <property type="protein sequence ID" value="RFS19267.1"/>
    <property type="molecule type" value="Genomic_DNA"/>
</dbReference>
<dbReference type="Pfam" id="PF00578">
    <property type="entry name" value="AhpC-TSA"/>
    <property type="match status" value="1"/>
</dbReference>
<evidence type="ECO:0000256" key="5">
    <source>
        <dbReference type="SAM" id="SignalP"/>
    </source>
</evidence>
<feature type="signal peptide" evidence="5">
    <location>
        <begin position="1"/>
        <end position="19"/>
    </location>
</feature>
<dbReference type="InterPro" id="IPR013766">
    <property type="entry name" value="Thioredoxin_domain"/>
</dbReference>
<dbReference type="GO" id="GO:0016491">
    <property type="term" value="F:oxidoreductase activity"/>
    <property type="evidence" value="ECO:0007669"/>
    <property type="project" value="InterPro"/>
</dbReference>
<dbReference type="PANTHER" id="PTHR42852:SF6">
    <property type="entry name" value="THIOL:DISULFIDE INTERCHANGE PROTEIN DSBE"/>
    <property type="match status" value="1"/>
</dbReference>
<organism evidence="7 8">
    <name type="scientific">Chitinophaga silvatica</name>
    <dbReference type="NCBI Taxonomy" id="2282649"/>
    <lineage>
        <taxon>Bacteria</taxon>
        <taxon>Pseudomonadati</taxon>
        <taxon>Bacteroidota</taxon>
        <taxon>Chitinophagia</taxon>
        <taxon>Chitinophagales</taxon>
        <taxon>Chitinophagaceae</taxon>
        <taxon>Chitinophaga</taxon>
    </lineage>
</organism>
<reference evidence="7 8" key="1">
    <citation type="submission" date="2018-07" db="EMBL/GenBank/DDBJ databases">
        <title>Chitinophaga K2CV101002-2 sp. nov., isolated from a monsoon evergreen broad-leaved forest soil.</title>
        <authorList>
            <person name="Lv Y."/>
        </authorList>
    </citation>
    <scope>NUCLEOTIDE SEQUENCE [LARGE SCALE GENOMIC DNA]</scope>
    <source>
        <strain evidence="7 8">GDMCC 1.1288</strain>
    </source>
</reference>
<dbReference type="PROSITE" id="PS51352">
    <property type="entry name" value="THIOREDOXIN_2"/>
    <property type="match status" value="1"/>
</dbReference>
<evidence type="ECO:0000256" key="1">
    <source>
        <dbReference type="ARBA" id="ARBA00004196"/>
    </source>
</evidence>
<feature type="domain" description="Thioredoxin" evidence="6">
    <location>
        <begin position="181"/>
        <end position="323"/>
    </location>
</feature>
<evidence type="ECO:0000259" key="6">
    <source>
        <dbReference type="PROSITE" id="PS51352"/>
    </source>
</evidence>
<protein>
    <submittedName>
        <fullName evidence="7">AhpC/TSA family protein</fullName>
    </submittedName>
</protein>
<dbReference type="OrthoDB" id="1098640at2"/>
<dbReference type="AlphaFoldDB" id="A0A3E1Y446"/>
<keyword evidence="2" id="KW-0201">Cytochrome c-type biogenesis</keyword>
<evidence type="ECO:0000313" key="7">
    <source>
        <dbReference type="EMBL" id="RFS19267.1"/>
    </source>
</evidence>
<evidence type="ECO:0000256" key="2">
    <source>
        <dbReference type="ARBA" id="ARBA00022748"/>
    </source>
</evidence>
<comment type="subcellular location">
    <subcellularLocation>
        <location evidence="1">Cell envelope</location>
    </subcellularLocation>
</comment>
<feature type="chain" id="PRO_5017711442" evidence="5">
    <location>
        <begin position="20"/>
        <end position="324"/>
    </location>
</feature>
<keyword evidence="3" id="KW-1015">Disulfide bond</keyword>
<dbReference type="CDD" id="cd02966">
    <property type="entry name" value="TlpA_like_family"/>
    <property type="match status" value="1"/>
</dbReference>
<accession>A0A3E1Y446</accession>
<dbReference type="InterPro" id="IPR025380">
    <property type="entry name" value="DUF4369"/>
</dbReference>
<dbReference type="InterPro" id="IPR036249">
    <property type="entry name" value="Thioredoxin-like_sf"/>
</dbReference>
<dbReference type="GO" id="GO:0017004">
    <property type="term" value="P:cytochrome complex assembly"/>
    <property type="evidence" value="ECO:0007669"/>
    <property type="project" value="UniProtKB-KW"/>
</dbReference>
<dbReference type="Proteomes" id="UP000260644">
    <property type="component" value="Unassembled WGS sequence"/>
</dbReference>
<dbReference type="RefSeq" id="WP_116978320.1">
    <property type="nucleotide sequence ID" value="NZ_QPMM01000014.1"/>
</dbReference>
<dbReference type="GO" id="GO:0030313">
    <property type="term" value="C:cell envelope"/>
    <property type="evidence" value="ECO:0007669"/>
    <property type="project" value="UniProtKB-SubCell"/>
</dbReference>
<dbReference type="GO" id="GO:0016209">
    <property type="term" value="F:antioxidant activity"/>
    <property type="evidence" value="ECO:0007669"/>
    <property type="project" value="InterPro"/>
</dbReference>